<keyword evidence="6 8" id="KW-0675">Receptor</keyword>
<feature type="domain" description="G-protein coupled receptors family 1 profile" evidence="10">
    <location>
        <begin position="54"/>
        <end position="313"/>
    </location>
</feature>
<feature type="transmembrane region" description="Helical" evidence="9">
    <location>
        <begin position="74"/>
        <end position="99"/>
    </location>
</feature>
<keyword evidence="12" id="KW-1185">Reference proteome</keyword>
<evidence type="ECO:0000256" key="8">
    <source>
        <dbReference type="RuleBase" id="RU000688"/>
    </source>
</evidence>
<accession>A0AAD9R509</accession>
<evidence type="ECO:0000256" key="2">
    <source>
        <dbReference type="ARBA" id="ARBA00022692"/>
    </source>
</evidence>
<comment type="similarity">
    <text evidence="8">Belongs to the G-protein coupled receptor 1 family.</text>
</comment>
<evidence type="ECO:0000256" key="6">
    <source>
        <dbReference type="ARBA" id="ARBA00023170"/>
    </source>
</evidence>
<dbReference type="Gene3D" id="1.20.1070.10">
    <property type="entry name" value="Rhodopsin 7-helix transmembrane proteins"/>
    <property type="match status" value="1"/>
</dbReference>
<evidence type="ECO:0000256" key="9">
    <source>
        <dbReference type="SAM" id="Phobius"/>
    </source>
</evidence>
<dbReference type="InterPro" id="IPR000276">
    <property type="entry name" value="GPCR_Rhodpsn"/>
</dbReference>
<keyword evidence="3 9" id="KW-1133">Transmembrane helix</keyword>
<dbReference type="GO" id="GO:0005886">
    <property type="term" value="C:plasma membrane"/>
    <property type="evidence" value="ECO:0007669"/>
    <property type="project" value="TreeGrafter"/>
</dbReference>
<keyword evidence="2 8" id="KW-0812">Transmembrane</keyword>
<reference evidence="11" key="2">
    <citation type="journal article" date="2023" name="Science">
        <title>Genomic signatures of disease resistance in endangered staghorn corals.</title>
        <authorList>
            <person name="Vollmer S.V."/>
            <person name="Selwyn J.D."/>
            <person name="Despard B.A."/>
            <person name="Roesel C.L."/>
        </authorList>
    </citation>
    <scope>NUCLEOTIDE SEQUENCE</scope>
    <source>
        <strain evidence="11">K2</strain>
    </source>
</reference>
<keyword evidence="7 8" id="KW-0807">Transducer</keyword>
<dbReference type="Pfam" id="PF00001">
    <property type="entry name" value="7tm_1"/>
    <property type="match status" value="1"/>
</dbReference>
<evidence type="ECO:0000313" key="12">
    <source>
        <dbReference type="Proteomes" id="UP001249851"/>
    </source>
</evidence>
<evidence type="ECO:0000256" key="3">
    <source>
        <dbReference type="ARBA" id="ARBA00022989"/>
    </source>
</evidence>
<dbReference type="PANTHER" id="PTHR45695">
    <property type="entry name" value="LEUCOKININ RECEPTOR-RELATED"/>
    <property type="match status" value="1"/>
</dbReference>
<dbReference type="GO" id="GO:0004930">
    <property type="term" value="F:G protein-coupled receptor activity"/>
    <property type="evidence" value="ECO:0007669"/>
    <property type="project" value="UniProtKB-KW"/>
</dbReference>
<dbReference type="PRINTS" id="PR00237">
    <property type="entry name" value="GPCRRHODOPSN"/>
</dbReference>
<feature type="transmembrane region" description="Helical" evidence="9">
    <location>
        <begin position="291"/>
        <end position="313"/>
    </location>
</feature>
<evidence type="ECO:0000313" key="11">
    <source>
        <dbReference type="EMBL" id="KAK2573180.1"/>
    </source>
</evidence>
<evidence type="ECO:0000256" key="7">
    <source>
        <dbReference type="ARBA" id="ARBA00023224"/>
    </source>
</evidence>
<dbReference type="PANTHER" id="PTHR45695:SF9">
    <property type="entry name" value="LEUCOKININ RECEPTOR"/>
    <property type="match status" value="1"/>
</dbReference>
<keyword evidence="4 8" id="KW-0297">G-protein coupled receptor</keyword>
<protein>
    <submittedName>
        <fullName evidence="11">Orexin/Hypocretin receptor type 1</fullName>
    </submittedName>
</protein>
<dbReference type="SUPFAM" id="SSF81321">
    <property type="entry name" value="Family A G protein-coupled receptor-like"/>
    <property type="match status" value="1"/>
</dbReference>
<dbReference type="PROSITE" id="PS50262">
    <property type="entry name" value="G_PROTEIN_RECEP_F1_2"/>
    <property type="match status" value="1"/>
</dbReference>
<dbReference type="Proteomes" id="UP001249851">
    <property type="component" value="Unassembled WGS sequence"/>
</dbReference>
<feature type="transmembrane region" description="Helical" evidence="9">
    <location>
        <begin position="105"/>
        <end position="130"/>
    </location>
</feature>
<feature type="transmembrane region" description="Helical" evidence="9">
    <location>
        <begin position="41"/>
        <end position="62"/>
    </location>
</feature>
<proteinExistence type="inferred from homology"/>
<dbReference type="PROSITE" id="PS00237">
    <property type="entry name" value="G_PROTEIN_RECEP_F1_1"/>
    <property type="match status" value="1"/>
</dbReference>
<evidence type="ECO:0000259" key="10">
    <source>
        <dbReference type="PROSITE" id="PS50262"/>
    </source>
</evidence>
<organism evidence="11 12">
    <name type="scientific">Acropora cervicornis</name>
    <name type="common">Staghorn coral</name>
    <dbReference type="NCBI Taxonomy" id="6130"/>
    <lineage>
        <taxon>Eukaryota</taxon>
        <taxon>Metazoa</taxon>
        <taxon>Cnidaria</taxon>
        <taxon>Anthozoa</taxon>
        <taxon>Hexacorallia</taxon>
        <taxon>Scleractinia</taxon>
        <taxon>Astrocoeniina</taxon>
        <taxon>Acroporidae</taxon>
        <taxon>Acropora</taxon>
    </lineage>
</organism>
<sequence>MAPLSKVVNVTTSRELHNLSGIPNATENQSKSTELLIVVKIASYAAIIVVGTIGNMLLIIAIARTPKRKTSQYLIVNLAAVDLLTCALSIPFDIAILLIDSGWPFGLALCKLIYPLQTVFMAVSVFTLLCMALERHHVMIHPLKAKMSGNMILLAITFIWIVSIGMVSPYSAALQINQGNCIENWPNNDVIYPKIFTLCVFFILYIGPLFIISIAYARIGLRLRAAEDTNATNCFIGCKSLRDSLRHREKQNIRVVKFFVIAVIAFAFCLMPFQVMWMWSDFGNGQNWEHFNTLLTFANVMVYANSAVNPFIFGAIGRRYHCWDCICRRMKQTGTSSPVRKFTLVSRLFSKPKRHNRRPNHLPFLSQQGTEFNAKDRNGNEESGLNHIEDVVEYSSAV</sequence>
<dbReference type="AlphaFoldDB" id="A0AAD9R509"/>
<keyword evidence="5 9" id="KW-0472">Membrane</keyword>
<dbReference type="CDD" id="cd00637">
    <property type="entry name" value="7tm_classA_rhodopsin-like"/>
    <property type="match status" value="1"/>
</dbReference>
<comment type="caution">
    <text evidence="11">The sequence shown here is derived from an EMBL/GenBank/DDBJ whole genome shotgun (WGS) entry which is preliminary data.</text>
</comment>
<feature type="transmembrane region" description="Helical" evidence="9">
    <location>
        <begin position="151"/>
        <end position="171"/>
    </location>
</feature>
<dbReference type="InterPro" id="IPR017452">
    <property type="entry name" value="GPCR_Rhodpsn_7TM"/>
</dbReference>
<dbReference type="EMBL" id="JARQWQ010000003">
    <property type="protein sequence ID" value="KAK2573180.1"/>
    <property type="molecule type" value="Genomic_DNA"/>
</dbReference>
<evidence type="ECO:0000256" key="4">
    <source>
        <dbReference type="ARBA" id="ARBA00023040"/>
    </source>
</evidence>
<evidence type="ECO:0000256" key="5">
    <source>
        <dbReference type="ARBA" id="ARBA00023136"/>
    </source>
</evidence>
<feature type="transmembrane region" description="Helical" evidence="9">
    <location>
        <begin position="255"/>
        <end position="279"/>
    </location>
</feature>
<name>A0AAD9R509_ACRCE</name>
<evidence type="ECO:0000256" key="1">
    <source>
        <dbReference type="ARBA" id="ARBA00004141"/>
    </source>
</evidence>
<comment type="subcellular location">
    <subcellularLocation>
        <location evidence="1">Membrane</location>
        <topology evidence="1">Multi-pass membrane protein</topology>
    </subcellularLocation>
</comment>
<reference evidence="11" key="1">
    <citation type="journal article" date="2023" name="G3 (Bethesda)">
        <title>Whole genome assembly and annotation of the endangered Caribbean coral Acropora cervicornis.</title>
        <authorList>
            <person name="Selwyn J.D."/>
            <person name="Vollmer S.V."/>
        </authorList>
    </citation>
    <scope>NUCLEOTIDE SEQUENCE</scope>
    <source>
        <strain evidence="11">K2</strain>
    </source>
</reference>
<gene>
    <name evidence="11" type="ORF">P5673_002230</name>
</gene>
<feature type="transmembrane region" description="Helical" evidence="9">
    <location>
        <begin position="191"/>
        <end position="217"/>
    </location>
</feature>